<dbReference type="Pfam" id="PF00781">
    <property type="entry name" value="DAGK_cat"/>
    <property type="match status" value="1"/>
</dbReference>
<dbReference type="PROSITE" id="PS50146">
    <property type="entry name" value="DAGK"/>
    <property type="match status" value="1"/>
</dbReference>
<gene>
    <name evidence="13" type="ORF">HKT18_10875</name>
</gene>
<reference evidence="13 14" key="1">
    <citation type="submission" date="2020-05" db="EMBL/GenBank/DDBJ databases">
        <title>Draft genome of Flavobacterium sp. IMCC34852.</title>
        <authorList>
            <person name="Song J."/>
            <person name="Cho J.-C."/>
        </authorList>
    </citation>
    <scope>NUCLEOTIDE SEQUENCE [LARGE SCALE GENOMIC DNA]</scope>
    <source>
        <strain evidence="13 14">IMCC34852</strain>
    </source>
</reference>
<evidence type="ECO:0000256" key="11">
    <source>
        <dbReference type="ARBA" id="ARBA00023264"/>
    </source>
</evidence>
<accession>A0A7Y3RA24</accession>
<comment type="cofactor">
    <cofactor evidence="1">
        <name>Mg(2+)</name>
        <dbReference type="ChEBI" id="CHEBI:18420"/>
    </cofactor>
</comment>
<organism evidence="13 14">
    <name type="scientific">Flavobacterium rivulicola</name>
    <dbReference type="NCBI Taxonomy" id="2732161"/>
    <lineage>
        <taxon>Bacteria</taxon>
        <taxon>Pseudomonadati</taxon>
        <taxon>Bacteroidota</taxon>
        <taxon>Flavobacteriia</taxon>
        <taxon>Flavobacteriales</taxon>
        <taxon>Flavobacteriaceae</taxon>
        <taxon>Flavobacterium</taxon>
    </lineage>
</organism>
<dbReference type="GO" id="GO:0016301">
    <property type="term" value="F:kinase activity"/>
    <property type="evidence" value="ECO:0007669"/>
    <property type="project" value="UniProtKB-KW"/>
</dbReference>
<dbReference type="SMART" id="SM00046">
    <property type="entry name" value="DAGKc"/>
    <property type="match status" value="1"/>
</dbReference>
<dbReference type="InterPro" id="IPR001206">
    <property type="entry name" value="Diacylglycerol_kinase_cat_dom"/>
</dbReference>
<dbReference type="InterPro" id="IPR005218">
    <property type="entry name" value="Diacylglycerol/lipid_kinase"/>
</dbReference>
<evidence type="ECO:0000313" key="14">
    <source>
        <dbReference type="Proteomes" id="UP000536509"/>
    </source>
</evidence>
<sequence>MKYIHFIINPISGNGKHNLSRTVLDKYFSEKEFKIAVDYSNHKHHAIKLTNNAVAKNPDYIVACGGDGTINEVASCLVNTKIKLGIIPIGSGNGLASNLKIPKLLEEATQVIRNGKTQFIDIGKVNEHYFFSNMGIGIDALIIKKYDNYKRRTLSAYIKASLEASLKFKPIKSILSFNNQIINSNAFMLFISNSNEMGYGMSLTPNASLVDGKLNLVLIPKISVINQIKLGLHVVSKKAEVFKMAQHSLIENIAIELPEKIFVDIQLDGEYHNLKTNKIEVSVIKNGLEIVS</sequence>
<dbReference type="AlphaFoldDB" id="A0A7Y3RA24"/>
<dbReference type="SUPFAM" id="SSF111331">
    <property type="entry name" value="NAD kinase/diacylglycerol kinase-like"/>
    <property type="match status" value="1"/>
</dbReference>
<dbReference type="GO" id="GO:0005886">
    <property type="term" value="C:plasma membrane"/>
    <property type="evidence" value="ECO:0007669"/>
    <property type="project" value="TreeGrafter"/>
</dbReference>
<feature type="domain" description="DAGKc" evidence="12">
    <location>
        <begin position="1"/>
        <end position="128"/>
    </location>
</feature>
<dbReference type="EMBL" id="JABEVX010000007">
    <property type="protein sequence ID" value="NNT72719.1"/>
    <property type="molecule type" value="Genomic_DNA"/>
</dbReference>
<keyword evidence="10" id="KW-0594">Phospholipid biosynthesis</keyword>
<dbReference type="GO" id="GO:0008654">
    <property type="term" value="P:phospholipid biosynthetic process"/>
    <property type="evidence" value="ECO:0007669"/>
    <property type="project" value="UniProtKB-KW"/>
</dbReference>
<evidence type="ECO:0000256" key="5">
    <source>
        <dbReference type="ARBA" id="ARBA00022741"/>
    </source>
</evidence>
<evidence type="ECO:0000256" key="6">
    <source>
        <dbReference type="ARBA" id="ARBA00022777"/>
    </source>
</evidence>
<proteinExistence type="predicted"/>
<dbReference type="InterPro" id="IPR016064">
    <property type="entry name" value="NAD/diacylglycerol_kinase_sf"/>
</dbReference>
<evidence type="ECO:0000313" key="13">
    <source>
        <dbReference type="EMBL" id="NNT72719.1"/>
    </source>
</evidence>
<evidence type="ECO:0000256" key="10">
    <source>
        <dbReference type="ARBA" id="ARBA00023209"/>
    </source>
</evidence>
<dbReference type="Pfam" id="PF19279">
    <property type="entry name" value="YegS_C"/>
    <property type="match status" value="1"/>
</dbReference>
<keyword evidence="9" id="KW-0443">Lipid metabolism</keyword>
<dbReference type="InterPro" id="IPR050187">
    <property type="entry name" value="Lipid_Phosphate_FormReg"/>
</dbReference>
<dbReference type="Proteomes" id="UP000536509">
    <property type="component" value="Unassembled WGS sequence"/>
</dbReference>
<keyword evidence="11" id="KW-1208">Phospholipid metabolism</keyword>
<evidence type="ECO:0000256" key="4">
    <source>
        <dbReference type="ARBA" id="ARBA00022723"/>
    </source>
</evidence>
<evidence type="ECO:0000259" key="12">
    <source>
        <dbReference type="PROSITE" id="PS50146"/>
    </source>
</evidence>
<dbReference type="InterPro" id="IPR045540">
    <property type="entry name" value="YegS/DAGK_C"/>
</dbReference>
<dbReference type="RefSeq" id="WP_171222885.1">
    <property type="nucleotide sequence ID" value="NZ_CP121446.1"/>
</dbReference>
<evidence type="ECO:0000256" key="8">
    <source>
        <dbReference type="ARBA" id="ARBA00022842"/>
    </source>
</evidence>
<evidence type="ECO:0000256" key="2">
    <source>
        <dbReference type="ARBA" id="ARBA00022516"/>
    </source>
</evidence>
<dbReference type="Gene3D" id="2.60.200.40">
    <property type="match status" value="1"/>
</dbReference>
<keyword evidence="2" id="KW-0444">Lipid biosynthesis</keyword>
<keyword evidence="14" id="KW-1185">Reference proteome</keyword>
<keyword evidence="4" id="KW-0479">Metal-binding</keyword>
<evidence type="ECO:0000256" key="3">
    <source>
        <dbReference type="ARBA" id="ARBA00022679"/>
    </source>
</evidence>
<keyword evidence="8" id="KW-0460">Magnesium</keyword>
<keyword evidence="3" id="KW-0808">Transferase</keyword>
<protein>
    <submittedName>
        <fullName evidence="13">Diacylglycerol kinase family lipid kinase</fullName>
    </submittedName>
</protein>
<dbReference type="GO" id="GO:0046872">
    <property type="term" value="F:metal ion binding"/>
    <property type="evidence" value="ECO:0007669"/>
    <property type="project" value="UniProtKB-KW"/>
</dbReference>
<dbReference type="PANTHER" id="PTHR12358">
    <property type="entry name" value="SPHINGOSINE KINASE"/>
    <property type="match status" value="1"/>
</dbReference>
<dbReference type="GO" id="GO:0005524">
    <property type="term" value="F:ATP binding"/>
    <property type="evidence" value="ECO:0007669"/>
    <property type="project" value="UniProtKB-KW"/>
</dbReference>
<dbReference type="NCBIfam" id="TIGR00147">
    <property type="entry name" value="YegS/Rv2252/BmrU family lipid kinase"/>
    <property type="match status" value="1"/>
</dbReference>
<dbReference type="PANTHER" id="PTHR12358:SF106">
    <property type="entry name" value="LIPID KINASE YEGS"/>
    <property type="match status" value="1"/>
</dbReference>
<dbReference type="InterPro" id="IPR017438">
    <property type="entry name" value="ATP-NAD_kinase_N"/>
</dbReference>
<evidence type="ECO:0000256" key="1">
    <source>
        <dbReference type="ARBA" id="ARBA00001946"/>
    </source>
</evidence>
<comment type="caution">
    <text evidence="13">The sequence shown here is derived from an EMBL/GenBank/DDBJ whole genome shotgun (WGS) entry which is preliminary data.</text>
</comment>
<evidence type="ECO:0000256" key="9">
    <source>
        <dbReference type="ARBA" id="ARBA00023098"/>
    </source>
</evidence>
<dbReference type="Gene3D" id="3.40.50.10330">
    <property type="entry name" value="Probable inorganic polyphosphate/atp-NAD kinase, domain 1"/>
    <property type="match status" value="1"/>
</dbReference>
<keyword evidence="5" id="KW-0547">Nucleotide-binding</keyword>
<evidence type="ECO:0000256" key="7">
    <source>
        <dbReference type="ARBA" id="ARBA00022840"/>
    </source>
</evidence>
<keyword evidence="7" id="KW-0067">ATP-binding</keyword>
<keyword evidence="6 13" id="KW-0418">Kinase</keyword>
<name>A0A7Y3RA24_9FLAO</name>